<evidence type="ECO:0000313" key="3">
    <source>
        <dbReference type="Proteomes" id="UP000318102"/>
    </source>
</evidence>
<feature type="domain" description="DUF1540" evidence="1">
    <location>
        <begin position="7"/>
        <end position="67"/>
    </location>
</feature>
<dbReference type="RefSeq" id="WP_144991390.1">
    <property type="nucleotide sequence ID" value="NZ_VNJK01000001.1"/>
</dbReference>
<dbReference type="InterPro" id="IPR011437">
    <property type="entry name" value="DUF1540"/>
</dbReference>
<dbReference type="Proteomes" id="UP000318102">
    <property type="component" value="Unassembled WGS sequence"/>
</dbReference>
<reference evidence="2 3" key="1">
    <citation type="submission" date="2019-07" db="EMBL/GenBank/DDBJ databases">
        <authorList>
            <person name="Kim J."/>
        </authorList>
    </citation>
    <scope>NUCLEOTIDE SEQUENCE [LARGE SCALE GENOMIC DNA]</scope>
    <source>
        <strain evidence="2 3">N4</strain>
    </source>
</reference>
<keyword evidence="3" id="KW-1185">Reference proteome</keyword>
<comment type="caution">
    <text evidence="2">The sequence shown here is derived from an EMBL/GenBank/DDBJ whole genome shotgun (WGS) entry which is preliminary data.</text>
</comment>
<dbReference type="Pfam" id="PF07561">
    <property type="entry name" value="DUF1540"/>
    <property type="match status" value="1"/>
</dbReference>
<evidence type="ECO:0000259" key="1">
    <source>
        <dbReference type="Pfam" id="PF07561"/>
    </source>
</evidence>
<gene>
    <name evidence="2" type="ORF">FPZ44_15215</name>
</gene>
<accession>A0A559J345</accession>
<dbReference type="EMBL" id="VNJK01000001">
    <property type="protein sequence ID" value="TVX94281.1"/>
    <property type="molecule type" value="Genomic_DNA"/>
</dbReference>
<sequence>MSIQPTVRCTVANCSFWGDGNMCRADSIQIDIDAHSHKSSKEEYADELGVLHQDHASESSVTCCLTFKPRTS</sequence>
<dbReference type="OrthoDB" id="1681234at2"/>
<proteinExistence type="predicted"/>
<protein>
    <submittedName>
        <fullName evidence="2">DUF1540 domain-containing protein</fullName>
    </submittedName>
</protein>
<evidence type="ECO:0000313" key="2">
    <source>
        <dbReference type="EMBL" id="TVX94281.1"/>
    </source>
</evidence>
<organism evidence="2 3">
    <name type="scientific">Paenibacillus agilis</name>
    <dbReference type="NCBI Taxonomy" id="3020863"/>
    <lineage>
        <taxon>Bacteria</taxon>
        <taxon>Bacillati</taxon>
        <taxon>Bacillota</taxon>
        <taxon>Bacilli</taxon>
        <taxon>Bacillales</taxon>
        <taxon>Paenibacillaceae</taxon>
        <taxon>Paenibacillus</taxon>
    </lineage>
</organism>
<dbReference type="AlphaFoldDB" id="A0A559J345"/>
<name>A0A559J345_9BACL</name>